<protein>
    <submittedName>
        <fullName evidence="4">Serine protease SplE</fullName>
    </submittedName>
</protein>
<dbReference type="Pfam" id="PF00089">
    <property type="entry name" value="Trypsin"/>
    <property type="match status" value="1"/>
</dbReference>
<feature type="compositionally biased region" description="Polar residues" evidence="2">
    <location>
        <begin position="159"/>
        <end position="175"/>
    </location>
</feature>
<keyword evidence="1" id="KW-0720">Serine protease</keyword>
<dbReference type="EMBL" id="UHED01000001">
    <property type="protein sequence ID" value="SUM81717.1"/>
    <property type="molecule type" value="Genomic_DNA"/>
</dbReference>
<name>A0A380HJV7_STASA</name>
<gene>
    <name evidence="4" type="ORF">NCTC7688_00210</name>
</gene>
<accession>A0A380HJV7</accession>
<evidence type="ECO:0000313" key="5">
    <source>
        <dbReference type="Proteomes" id="UP000254707"/>
    </source>
</evidence>
<evidence type="ECO:0000313" key="4">
    <source>
        <dbReference type="EMBL" id="SUM81717.1"/>
    </source>
</evidence>
<dbReference type="InterPro" id="IPR001254">
    <property type="entry name" value="Trypsin_dom"/>
</dbReference>
<evidence type="ECO:0000256" key="1">
    <source>
        <dbReference type="ARBA" id="ARBA00022825"/>
    </source>
</evidence>
<organism evidence="4 5">
    <name type="scientific">Staphylococcus saprophyticus</name>
    <dbReference type="NCBI Taxonomy" id="29385"/>
    <lineage>
        <taxon>Bacteria</taxon>
        <taxon>Bacillati</taxon>
        <taxon>Bacillota</taxon>
        <taxon>Bacilli</taxon>
        <taxon>Bacillales</taxon>
        <taxon>Staphylococcaceae</taxon>
        <taxon>Staphylococcus</taxon>
    </lineage>
</organism>
<dbReference type="SUPFAM" id="SSF50494">
    <property type="entry name" value="Trypsin-like serine proteases"/>
    <property type="match status" value="1"/>
</dbReference>
<dbReference type="GO" id="GO:0004252">
    <property type="term" value="F:serine-type endopeptidase activity"/>
    <property type="evidence" value="ECO:0007669"/>
    <property type="project" value="InterPro"/>
</dbReference>
<keyword evidence="1" id="KW-0378">Hydrolase</keyword>
<keyword evidence="4" id="KW-0645">Protease</keyword>
<evidence type="ECO:0000259" key="3">
    <source>
        <dbReference type="Pfam" id="PF00089"/>
    </source>
</evidence>
<evidence type="ECO:0000256" key="2">
    <source>
        <dbReference type="SAM" id="MobiDB-lite"/>
    </source>
</evidence>
<dbReference type="AlphaFoldDB" id="A0A380HJV7"/>
<feature type="region of interest" description="Disordered" evidence="2">
    <location>
        <begin position="159"/>
        <end position="247"/>
    </location>
</feature>
<feature type="domain" description="Peptidase S1" evidence="3">
    <location>
        <begin position="322"/>
        <end position="495"/>
    </location>
</feature>
<dbReference type="InterPro" id="IPR009003">
    <property type="entry name" value="Peptidase_S1_PA"/>
</dbReference>
<proteinExistence type="predicted"/>
<dbReference type="Gene3D" id="2.40.10.10">
    <property type="entry name" value="Trypsin-like serine proteases"/>
    <property type="match status" value="2"/>
</dbReference>
<dbReference type="InterPro" id="IPR043504">
    <property type="entry name" value="Peptidase_S1_PA_chymotrypsin"/>
</dbReference>
<feature type="compositionally biased region" description="Polar residues" evidence="2">
    <location>
        <begin position="202"/>
        <end position="227"/>
    </location>
</feature>
<dbReference type="Proteomes" id="UP000254707">
    <property type="component" value="Unassembled WGS sequence"/>
</dbReference>
<dbReference type="GO" id="GO:0006508">
    <property type="term" value="P:proteolysis"/>
    <property type="evidence" value="ECO:0007669"/>
    <property type="project" value="UniProtKB-KW"/>
</dbReference>
<dbReference type="RefSeq" id="WP_241686695.1">
    <property type="nucleotide sequence ID" value="NZ_SDLZ01000002.1"/>
</dbReference>
<reference evidence="4 5" key="1">
    <citation type="submission" date="2018-06" db="EMBL/GenBank/DDBJ databases">
        <authorList>
            <consortium name="Pathogen Informatics"/>
            <person name="Doyle S."/>
        </authorList>
    </citation>
    <scope>NUCLEOTIDE SEQUENCE [LARGE SCALE GENOMIC DNA]</scope>
    <source>
        <strain evidence="4 5">NCTC7688</strain>
    </source>
</reference>
<sequence length="517" mass="57860">MNKSLYKYVYHFISLLMAIVFIMTFHMTKLQAAETTTNEYHAANYKLTKNNSIQTKDTKFNQNNLLDHNNKKQVAKNIVKNNSIYSSSKKAVNQKAQPASQILKSKKLQTIAQPIQNHKTLVQSNTITKNNINTNVKVIKSEKKKKYTLPRQFKQVKTQVQSTKLNKTGQKSSKVTAKKPQVPSTSSKVTKFKKSLVEPSPKHNQTKIQKPQILSATVKNKPSNTQIKKAKASKSVKVTPKSSKKKQTNLNYYNQAPKRWSSKIPGSDNVRDFGQTTSASGINDALKIMKASGNKGVTLEHTNAKAANIATVFNWNPTAKALTYGTGTAIGKHTIITANHVINNQQAHKPMTPSSTQNLRINLLQEGSKVARSLQVTGVKMLQYGDVALVYTNEDISKYMKIRKIAPEKSITNIKSNTPIHLYHYGLPTGKYKKDPMGTMYHSKGKYSLMARNVNPMGYYQMMAEPGSSGGSILNSKNEILGVHAFRIDSGDYKKYHLNTMAELRGKLRQEVIKNIK</sequence>